<reference evidence="8 9" key="1">
    <citation type="submission" date="2016-11" db="EMBL/GenBank/DDBJ databases">
        <authorList>
            <person name="Jaros S."/>
            <person name="Januszkiewicz K."/>
            <person name="Wedrychowicz H."/>
        </authorList>
    </citation>
    <scope>NUCLEOTIDE SEQUENCE [LARGE SCALE GENOMIC DNA]</scope>
    <source>
        <strain evidence="8 9">DSM 21758</strain>
    </source>
</reference>
<evidence type="ECO:0000259" key="5">
    <source>
        <dbReference type="PROSITE" id="PS50075"/>
    </source>
</evidence>
<dbReference type="SUPFAM" id="SSF51735">
    <property type="entry name" value="NAD(P)-binding Rossmann-fold domains"/>
    <property type="match status" value="1"/>
</dbReference>
<keyword evidence="9" id="KW-1185">Reference proteome</keyword>
<dbReference type="Pfam" id="PF21089">
    <property type="entry name" value="PKS_DH_N"/>
    <property type="match status" value="1"/>
</dbReference>
<dbReference type="InterPro" id="IPR020841">
    <property type="entry name" value="PKS_Beta-ketoAc_synthase_dom"/>
</dbReference>
<dbReference type="InterPro" id="IPR042104">
    <property type="entry name" value="PKS_dehydratase_sf"/>
</dbReference>
<organism evidence="8 9">
    <name type="scientific">Clostridium cavendishii DSM 21758</name>
    <dbReference type="NCBI Taxonomy" id="1121302"/>
    <lineage>
        <taxon>Bacteria</taxon>
        <taxon>Bacillati</taxon>
        <taxon>Bacillota</taxon>
        <taxon>Clostridia</taxon>
        <taxon>Eubacteriales</taxon>
        <taxon>Clostridiaceae</taxon>
        <taxon>Clostridium</taxon>
    </lineage>
</organism>
<dbReference type="InterPro" id="IPR018201">
    <property type="entry name" value="Ketoacyl_synth_AS"/>
</dbReference>
<dbReference type="InterPro" id="IPR049551">
    <property type="entry name" value="PKS_DH_C"/>
</dbReference>
<dbReference type="InterPro" id="IPR036291">
    <property type="entry name" value="NAD(P)-bd_dom_sf"/>
</dbReference>
<dbReference type="Gene3D" id="1.10.1240.100">
    <property type="match status" value="1"/>
</dbReference>
<keyword evidence="2" id="KW-0597">Phosphoprotein</keyword>
<dbReference type="InterPro" id="IPR050091">
    <property type="entry name" value="PKS_NRPS_Biosynth_Enz"/>
</dbReference>
<dbReference type="InterPro" id="IPR013968">
    <property type="entry name" value="PKS_KR"/>
</dbReference>
<dbReference type="SMART" id="SM00825">
    <property type="entry name" value="PKS_KS"/>
    <property type="match status" value="1"/>
</dbReference>
<dbReference type="CDD" id="cd08953">
    <property type="entry name" value="KR_2_SDR_x"/>
    <property type="match status" value="1"/>
</dbReference>
<evidence type="ECO:0000256" key="3">
    <source>
        <dbReference type="ARBA" id="ARBA00022679"/>
    </source>
</evidence>
<feature type="region of interest" description="N-terminal hotdog fold" evidence="4">
    <location>
        <begin position="646"/>
        <end position="773"/>
    </location>
</feature>
<dbReference type="PROSITE" id="PS52004">
    <property type="entry name" value="KS3_2"/>
    <property type="match status" value="1"/>
</dbReference>
<name>A0A1M6MT60_9CLOT</name>
<dbReference type="PANTHER" id="PTHR43775:SF37">
    <property type="entry name" value="SI:DKEY-61P9.11"/>
    <property type="match status" value="1"/>
</dbReference>
<gene>
    <name evidence="8" type="ORF">SAMN02745163_02748</name>
</gene>
<dbReference type="PROSITE" id="PS50075">
    <property type="entry name" value="CARRIER"/>
    <property type="match status" value="1"/>
</dbReference>
<dbReference type="STRING" id="1121302.SAMN02745163_02748"/>
<dbReference type="EMBL" id="FQZB01000011">
    <property type="protein sequence ID" value="SHJ86463.1"/>
    <property type="molecule type" value="Genomic_DNA"/>
</dbReference>
<dbReference type="Gene3D" id="1.10.1200.10">
    <property type="entry name" value="ACP-like"/>
    <property type="match status" value="1"/>
</dbReference>
<dbReference type="SUPFAM" id="SSF47336">
    <property type="entry name" value="ACP-like"/>
    <property type="match status" value="1"/>
</dbReference>
<dbReference type="OrthoDB" id="9765680at2"/>
<evidence type="ECO:0000313" key="9">
    <source>
        <dbReference type="Proteomes" id="UP000184310"/>
    </source>
</evidence>
<dbReference type="InterPro" id="IPR049552">
    <property type="entry name" value="PKS_DH_N"/>
</dbReference>
<dbReference type="CDD" id="cd00833">
    <property type="entry name" value="PKS"/>
    <property type="match status" value="1"/>
</dbReference>
<evidence type="ECO:0000313" key="8">
    <source>
        <dbReference type="EMBL" id="SHJ86463.1"/>
    </source>
</evidence>
<evidence type="ECO:0000256" key="1">
    <source>
        <dbReference type="ARBA" id="ARBA00022450"/>
    </source>
</evidence>
<dbReference type="Pfam" id="PF16197">
    <property type="entry name" value="KAsynt_C_assoc"/>
    <property type="match status" value="1"/>
</dbReference>
<dbReference type="Pfam" id="PF08659">
    <property type="entry name" value="KR"/>
    <property type="match status" value="1"/>
</dbReference>
<dbReference type="SMART" id="SM00822">
    <property type="entry name" value="PKS_KR"/>
    <property type="match status" value="1"/>
</dbReference>
<keyword evidence="1" id="KW-0596">Phosphopantetheine</keyword>
<feature type="active site" description="Proton acceptor; for dehydratase activity" evidence="4">
    <location>
        <position position="679"/>
    </location>
</feature>
<dbReference type="GO" id="GO:0004312">
    <property type="term" value="F:fatty acid synthase activity"/>
    <property type="evidence" value="ECO:0007669"/>
    <property type="project" value="TreeGrafter"/>
</dbReference>
<dbReference type="GO" id="GO:0006633">
    <property type="term" value="P:fatty acid biosynthetic process"/>
    <property type="evidence" value="ECO:0007669"/>
    <property type="project" value="InterPro"/>
</dbReference>
<evidence type="ECO:0000256" key="2">
    <source>
        <dbReference type="ARBA" id="ARBA00022553"/>
    </source>
</evidence>
<dbReference type="Gene3D" id="3.40.50.720">
    <property type="entry name" value="NAD(P)-binding Rossmann-like Domain"/>
    <property type="match status" value="1"/>
</dbReference>
<dbReference type="Gene3D" id="3.10.129.110">
    <property type="entry name" value="Polyketide synthase dehydratase"/>
    <property type="match status" value="1"/>
</dbReference>
<dbReference type="InterPro" id="IPR014031">
    <property type="entry name" value="Ketoacyl_synth_C"/>
</dbReference>
<dbReference type="GO" id="GO:0071770">
    <property type="term" value="P:DIM/DIP cell wall layer assembly"/>
    <property type="evidence" value="ECO:0007669"/>
    <property type="project" value="TreeGrafter"/>
</dbReference>
<feature type="region of interest" description="C-terminal hotdog fold" evidence="4">
    <location>
        <begin position="786"/>
        <end position="927"/>
    </location>
</feature>
<dbReference type="PANTHER" id="PTHR43775">
    <property type="entry name" value="FATTY ACID SYNTHASE"/>
    <property type="match status" value="1"/>
</dbReference>
<dbReference type="GO" id="GO:0004315">
    <property type="term" value="F:3-oxoacyl-[acyl-carrier-protein] synthase activity"/>
    <property type="evidence" value="ECO:0007669"/>
    <property type="project" value="InterPro"/>
</dbReference>
<dbReference type="InterPro" id="IPR036736">
    <property type="entry name" value="ACP-like_sf"/>
</dbReference>
<keyword evidence="3" id="KW-0808">Transferase</keyword>
<evidence type="ECO:0000259" key="7">
    <source>
        <dbReference type="PROSITE" id="PS52019"/>
    </source>
</evidence>
<dbReference type="InterPro" id="IPR014030">
    <property type="entry name" value="Ketoacyl_synth_N"/>
</dbReference>
<dbReference type="InterPro" id="IPR009081">
    <property type="entry name" value="PP-bd_ACP"/>
</dbReference>
<dbReference type="Pfam" id="PF00550">
    <property type="entry name" value="PP-binding"/>
    <property type="match status" value="1"/>
</dbReference>
<dbReference type="Pfam" id="PF14765">
    <property type="entry name" value="PS-DH"/>
    <property type="match status" value="1"/>
</dbReference>
<evidence type="ECO:0000259" key="6">
    <source>
        <dbReference type="PROSITE" id="PS52004"/>
    </source>
</evidence>
<dbReference type="PROSITE" id="PS52019">
    <property type="entry name" value="PKS_MFAS_DH"/>
    <property type="match status" value="1"/>
</dbReference>
<dbReference type="SUPFAM" id="SSF53901">
    <property type="entry name" value="Thiolase-like"/>
    <property type="match status" value="1"/>
</dbReference>
<dbReference type="Pfam" id="PF02801">
    <property type="entry name" value="Ketoacyl-synt_C"/>
    <property type="match status" value="1"/>
</dbReference>
<evidence type="ECO:0000256" key="4">
    <source>
        <dbReference type="PROSITE-ProRule" id="PRU01363"/>
    </source>
</evidence>
<feature type="domain" description="Carrier" evidence="5">
    <location>
        <begin position="1433"/>
        <end position="1508"/>
    </location>
</feature>
<protein>
    <submittedName>
        <fullName evidence="8">Phosphopantetheine attachment site</fullName>
    </submittedName>
</protein>
<feature type="domain" description="Ketosynthase family 3 (KS3)" evidence="6">
    <location>
        <begin position="36"/>
        <end position="459"/>
    </location>
</feature>
<dbReference type="GO" id="GO:0005737">
    <property type="term" value="C:cytoplasm"/>
    <property type="evidence" value="ECO:0007669"/>
    <property type="project" value="TreeGrafter"/>
</dbReference>
<dbReference type="PROSITE" id="PS00606">
    <property type="entry name" value="KS3_1"/>
    <property type="match status" value="1"/>
</dbReference>
<dbReference type="GO" id="GO:0005886">
    <property type="term" value="C:plasma membrane"/>
    <property type="evidence" value="ECO:0007669"/>
    <property type="project" value="TreeGrafter"/>
</dbReference>
<dbReference type="SMART" id="SM01294">
    <property type="entry name" value="PKS_PP_betabranch"/>
    <property type="match status" value="1"/>
</dbReference>
<dbReference type="InterPro" id="IPR032821">
    <property type="entry name" value="PKS_assoc"/>
</dbReference>
<proteinExistence type="predicted"/>
<dbReference type="Pfam" id="PF00109">
    <property type="entry name" value="ketoacyl-synt"/>
    <property type="match status" value="1"/>
</dbReference>
<dbReference type="RefSeq" id="WP_072988694.1">
    <property type="nucleotide sequence ID" value="NZ_FQZB01000011.1"/>
</dbReference>
<dbReference type="InterPro" id="IPR016039">
    <property type="entry name" value="Thiolase-like"/>
</dbReference>
<feature type="active site" description="Proton donor; for dehydratase activity" evidence="4">
    <location>
        <position position="847"/>
    </location>
</feature>
<dbReference type="Gene3D" id="3.40.47.10">
    <property type="match status" value="1"/>
</dbReference>
<dbReference type="Proteomes" id="UP000184310">
    <property type="component" value="Unassembled WGS sequence"/>
</dbReference>
<feature type="domain" description="PKS/mFAS DH" evidence="7">
    <location>
        <begin position="646"/>
        <end position="927"/>
    </location>
</feature>
<sequence length="1569" mass="178471">MDIYEYIISQTVNKKIDQSVANHLLKYQMQNEKSINKDIAIIGMALNFPNCDTIDEFWNNICSKTNNITVFPENRKRDANAFFRMTGSKFVNEFSKGAYLNRIDEFDYNYFGISPLEANLMDLNQRLFLQVAVQAMEDAGYGTKKLADTNTGVYIGYSDDFCQEYKTLVATAQPELYNLSISGNVHSIIASRIAYILNLKGPAMLVDTACSSALTAVHLAVQGLLNGDCETAIVGGAKLSLVPSSSLLPIASSDGRCRAFDDESDGTGFGEGVAAVLLKPLDKAIKDKDSIYAVIKGSAVNQDGASIGITAPNSLAQASLLEKAWKGACVEPETISYIETHGTGTKLGDPVEIDGITKAFSKFTNKKQFCAISSAKSGVGHLDHLAGMASLCKAVIALNLKQIPPTLHFRKPNRNITFENSPVYVNDKVTPWKQGETPRRCGVSSFGISGTNCHVVLEEYIEEVQEQQDDNKLRIFMLSSQTRDGLMSTIKNNLVFLRNHKQISLTNLCFTAQCYRDHHPCRIVFLVNSIEELIEKLSRVIKYDKLISMTNEGIFFGYSKVIPIKKEKQEDEIYEHEVKNYTNRSKELLNKDQSLESMEELCSLYVKLADIDWSVMHKKEYTKVHYPGYSFSPERCWVSMEEKNKVEDYGIVKCVAKTNGQRIYTTTLSPTESWELTEHRFYGQALLPGTAYVEILKKVADDFGDVQAVELSELIFLSPLIFKIDEPREVMVVLKIEDDFIKFRIESEEKLEEETSNWLVHAEGEMEYIYEEAPTVDLVKLKETYFNGNEKEFEFDSNEDGPISFGLRWDNVDRYSVIDNRVLAYFKLKDFYRNDCIEHIIHPALLDNAVNIAIKSIEDGLYLPWTYKKICIYDNLPSEFYSFLILKGNDVNNEFVKFDAQLIDKNGKVLIEINDYAIKKVNSIGVEGTTEPMPEVFSIDWEKEERKSNEKSDNSKDDIVLFYMSDNVPYTLKQEFEENGHVVMLEKMKNRDFSGLLSKLSREKSIKFVFYACELYDDFESLDKFKEVFDETLYSFLEFVQDLLKGAWKNPNIEIILIAREVYEITGEEKILQPHYSSFLALGKVVTQEYSNIKCTALDIDVNFDMKELYQEIIGQKTSYYIGLRQNQRYKMQLQERKTSSLIERNLNLRKDGVYIITGGTGGLGLEIAKHIASQQTVHFIFAQRSKLPDRNEWGNSEERTTKEKRAIEAIEYIEKIGSTVALYSIDVTCGDQVKELVEEVRNQFGTITGVIHAAGQPGNGFILNKDISEFEKVMNPKVLGTWLLDNETKQDNLDFFILFSSITSLLGGMGQSDYTAANSFLDAFAYLRNRRSGNTIVINWGPWKETGMAVDYKVKDDQQLKQISTNGALQVFDLILSKKISQLVVGNLNTKTSMIHEYYLPLSKAISNRYKRQKRVVKDQQDIHVKDKIENINPEDVLELVSSIWEEVLQIKDIDIYKNFTLLGGDSIIAAYLVKKMEERFGNIIDITDIFAYPSVFEMASHIKEIVTSEENQCEEKDSISLMENTESDQLIDEAYLDNLVSKLVEEKGNLESSFKVLSEESSELWIK</sequence>
<accession>A0A1M6MT60</accession>
<dbReference type="InterPro" id="IPR057326">
    <property type="entry name" value="KR_dom"/>
</dbReference>
<dbReference type="InterPro" id="IPR049900">
    <property type="entry name" value="PKS_mFAS_DH"/>
</dbReference>